<gene>
    <name evidence="2" type="ORF">VEZ01S_20_00040</name>
</gene>
<dbReference type="OrthoDB" id="9798009at2"/>
<dbReference type="EMBL" id="BATM01000020">
    <property type="protein sequence ID" value="GAD79732.1"/>
    <property type="molecule type" value="Genomic_DNA"/>
</dbReference>
<sequence length="818" mass="89395">MPLINIAFITFTALVLVWCLFRLGSARAKYAYTIGQTLAAFEEISSSKDSPINRLSEEAQALASQSCATHTSKNTKKVSFEGSTVLLLRPADVMVPSFSSTAFKSVPAILTTIGILGTFFGITIGLGSLDGIGANSEQLVSKAMGLIEGLGTAFQTSIAGMGASFIFMAILSILIASQAKKREKVLRQIQNSSKLLSGSDLLNQLVEHQKESKNELADFSSLVDSLQSLVAKPSALTSEEYEQFSGQNAKALEQSISILHKDLISIVSSLKHNEDLLGQSLAQHIGTAIETGVTQPLREDLSIITNRLSGLDTLVENQVTPDILENNLETKVTNPTVSAIGQVAQESSQINTAMFAISEVLGSLTQQNNEPLTQAQLIDALQQELQKPILQNLSALNSSSTNIAQSVANTNELLIAQSSDTQLRQALAEVISTPIFAKLEEINMHSASTVAGIEDLSKSRMNEFEHLVEKMGEEVVKPVTDELSDTNKVVSRFADVTDELNQNVVNSVQEMSKATETVVNFEKQTLIKLGAFASSMDRSLNEFADNSTKALSDISEEVKGIVELGNKSIKQQTESFSTIIADSKSMFDEQANTLKSVGVESASLMMNARQELETGLGDIDTKVLNMSSTIQGELERFREDYQKNLTHYFTEQNRLLDESLNEQKSGLNEVVENFKDAFEDEYQKRKALFLELDKQHGQLADAAERVQSMAKAIGLEKASWTSEIQLVQQSIGRQVADLGKSFSEASKQFSLVASQMRPEMDDYFMRANKSTEEYFASFDAASTSIYNKLGYVAELMSTVIVEAQQEKASLREEKALVV</sequence>
<comment type="caution">
    <text evidence="2">The sequence shown here is derived from an EMBL/GenBank/DDBJ whole genome shotgun (WGS) entry which is preliminary data.</text>
</comment>
<proteinExistence type="predicted"/>
<keyword evidence="3" id="KW-1185">Reference proteome</keyword>
<accession>U3B2Q1</accession>
<keyword evidence="1" id="KW-0472">Membrane</keyword>
<organism evidence="2 3">
    <name type="scientific">Vibrio ezurae NBRC 102218</name>
    <dbReference type="NCBI Taxonomy" id="1219080"/>
    <lineage>
        <taxon>Bacteria</taxon>
        <taxon>Pseudomonadati</taxon>
        <taxon>Pseudomonadota</taxon>
        <taxon>Gammaproteobacteria</taxon>
        <taxon>Vibrionales</taxon>
        <taxon>Vibrionaceae</taxon>
        <taxon>Vibrio</taxon>
    </lineage>
</organism>
<evidence type="ECO:0000256" key="1">
    <source>
        <dbReference type="SAM" id="Phobius"/>
    </source>
</evidence>
<dbReference type="RefSeq" id="WP_021713441.1">
    <property type="nucleotide sequence ID" value="NZ_BATM01000020.1"/>
</dbReference>
<evidence type="ECO:0008006" key="4">
    <source>
        <dbReference type="Google" id="ProtNLM"/>
    </source>
</evidence>
<reference evidence="2 3" key="1">
    <citation type="submission" date="2013-09" db="EMBL/GenBank/DDBJ databases">
        <title>Whole genome shotgun sequence of Vibrio ezurae NBRC 102218.</title>
        <authorList>
            <person name="Yoshida I."/>
            <person name="Hosoyama A."/>
            <person name="Numata M."/>
            <person name="Hashimoto M."/>
            <person name="Hosoyama Y."/>
            <person name="Tsuchikane K."/>
            <person name="Noguchi M."/>
            <person name="Hirakata S."/>
            <person name="Ichikawa N."/>
            <person name="Ohji S."/>
            <person name="Yamazoe A."/>
            <person name="Fujita N."/>
        </authorList>
    </citation>
    <scope>NUCLEOTIDE SEQUENCE [LARGE SCALE GENOMIC DNA]</scope>
    <source>
        <strain evidence="2 3">NBRC 102218</strain>
    </source>
</reference>
<feature type="transmembrane region" description="Helical" evidence="1">
    <location>
        <begin position="6"/>
        <end position="24"/>
    </location>
</feature>
<dbReference type="Proteomes" id="UP000016562">
    <property type="component" value="Unassembled WGS sequence"/>
</dbReference>
<feature type="transmembrane region" description="Helical" evidence="1">
    <location>
        <begin position="108"/>
        <end position="129"/>
    </location>
</feature>
<name>U3B2Q1_9VIBR</name>
<dbReference type="eggNOG" id="COG0811">
    <property type="taxonomic scope" value="Bacteria"/>
</dbReference>
<dbReference type="STRING" id="1219080.VEZ01S_20_00040"/>
<evidence type="ECO:0000313" key="3">
    <source>
        <dbReference type="Proteomes" id="UP000016562"/>
    </source>
</evidence>
<evidence type="ECO:0000313" key="2">
    <source>
        <dbReference type="EMBL" id="GAD79732.1"/>
    </source>
</evidence>
<keyword evidence="1" id="KW-1133">Transmembrane helix</keyword>
<dbReference type="AlphaFoldDB" id="U3B2Q1"/>
<keyword evidence="1" id="KW-0812">Transmembrane</keyword>
<protein>
    <recommendedName>
        <fullName evidence="4">MotA/TolQ/ExbB proton channel domain-containing protein</fullName>
    </recommendedName>
</protein>
<feature type="transmembrane region" description="Helical" evidence="1">
    <location>
        <begin position="149"/>
        <end position="177"/>
    </location>
</feature>